<evidence type="ECO:0000256" key="5">
    <source>
        <dbReference type="ARBA" id="ARBA00023242"/>
    </source>
</evidence>
<feature type="compositionally biased region" description="Polar residues" evidence="6">
    <location>
        <begin position="194"/>
        <end position="205"/>
    </location>
</feature>
<keyword evidence="9" id="KW-1185">Reference proteome</keyword>
<accession>A0A5N6QCN3</accession>
<proteinExistence type="predicted"/>
<dbReference type="InterPro" id="IPR013700">
    <property type="entry name" value="AflR"/>
</dbReference>
<dbReference type="OrthoDB" id="2328572at2759"/>
<feature type="compositionally biased region" description="Low complexity" evidence="6">
    <location>
        <begin position="88"/>
        <end position="97"/>
    </location>
</feature>
<dbReference type="PRINTS" id="PR00755">
    <property type="entry name" value="AFLATOXINBRP"/>
</dbReference>
<dbReference type="Pfam" id="PF08493">
    <property type="entry name" value="AflR"/>
    <property type="match status" value="1"/>
</dbReference>
<dbReference type="PROSITE" id="PS50048">
    <property type="entry name" value="ZN2_CY6_FUNGAL_2"/>
    <property type="match status" value="1"/>
</dbReference>
<keyword evidence="4" id="KW-0804">Transcription</keyword>
<dbReference type="PROSITE" id="PS00463">
    <property type="entry name" value="ZN2_CY6_FUNGAL_1"/>
    <property type="match status" value="1"/>
</dbReference>
<dbReference type="AlphaFoldDB" id="A0A5N6QCN3"/>
<evidence type="ECO:0000256" key="1">
    <source>
        <dbReference type="ARBA" id="ARBA00022723"/>
    </source>
</evidence>
<dbReference type="GO" id="GO:0000981">
    <property type="term" value="F:DNA-binding transcription factor activity, RNA polymerase II-specific"/>
    <property type="evidence" value="ECO:0007669"/>
    <property type="project" value="InterPro"/>
</dbReference>
<dbReference type="Gene3D" id="4.10.240.10">
    <property type="entry name" value="Zn(2)-C6 fungal-type DNA-binding domain"/>
    <property type="match status" value="1"/>
</dbReference>
<reference evidence="8 9" key="1">
    <citation type="submission" date="2019-06" db="EMBL/GenBank/DDBJ databases">
        <title>A chromosomal-level reference genome of Carpinus fangiana (Coryloideae, Betulaceae).</title>
        <authorList>
            <person name="Yang X."/>
            <person name="Wang Z."/>
            <person name="Zhang L."/>
            <person name="Hao G."/>
            <person name="Liu J."/>
            <person name="Yang Y."/>
        </authorList>
    </citation>
    <scope>NUCLEOTIDE SEQUENCE [LARGE SCALE GENOMIC DNA]</scope>
    <source>
        <strain evidence="8">Cfa_2016G</strain>
        <tissue evidence="8">Leaf</tissue>
    </source>
</reference>
<evidence type="ECO:0000256" key="2">
    <source>
        <dbReference type="ARBA" id="ARBA00022833"/>
    </source>
</evidence>
<evidence type="ECO:0000313" key="8">
    <source>
        <dbReference type="EMBL" id="KAE7996945.1"/>
    </source>
</evidence>
<dbReference type="Proteomes" id="UP000327013">
    <property type="component" value="Chromosome 1"/>
</dbReference>
<dbReference type="InterPro" id="IPR036864">
    <property type="entry name" value="Zn2-C6_fun-type_DNA-bd_sf"/>
</dbReference>
<feature type="compositionally biased region" description="Basic residues" evidence="6">
    <location>
        <begin position="64"/>
        <end position="85"/>
    </location>
</feature>
<dbReference type="CDD" id="cd00067">
    <property type="entry name" value="GAL4"/>
    <property type="match status" value="1"/>
</dbReference>
<feature type="region of interest" description="Disordered" evidence="6">
    <location>
        <begin position="64"/>
        <end position="123"/>
    </location>
</feature>
<protein>
    <recommendedName>
        <fullName evidence="7">Zn(2)-C6 fungal-type domain-containing protein</fullName>
    </recommendedName>
</protein>
<dbReference type="SMART" id="SM00066">
    <property type="entry name" value="GAL4"/>
    <property type="match status" value="1"/>
</dbReference>
<evidence type="ECO:0000259" key="7">
    <source>
        <dbReference type="PROSITE" id="PS50048"/>
    </source>
</evidence>
<feature type="region of interest" description="Disordered" evidence="6">
    <location>
        <begin position="178"/>
        <end position="209"/>
    </location>
</feature>
<gene>
    <name evidence="8" type="ORF">FH972_001621</name>
</gene>
<organism evidence="8 9">
    <name type="scientific">Carpinus fangiana</name>
    <dbReference type="NCBI Taxonomy" id="176857"/>
    <lineage>
        <taxon>Eukaryota</taxon>
        <taxon>Viridiplantae</taxon>
        <taxon>Streptophyta</taxon>
        <taxon>Embryophyta</taxon>
        <taxon>Tracheophyta</taxon>
        <taxon>Spermatophyta</taxon>
        <taxon>Magnoliopsida</taxon>
        <taxon>eudicotyledons</taxon>
        <taxon>Gunneridae</taxon>
        <taxon>Pentapetalae</taxon>
        <taxon>rosids</taxon>
        <taxon>fabids</taxon>
        <taxon>Fagales</taxon>
        <taxon>Betulaceae</taxon>
        <taxon>Carpinus</taxon>
    </lineage>
</organism>
<dbReference type="InterPro" id="IPR001138">
    <property type="entry name" value="Zn2Cys6_DnaBD"/>
</dbReference>
<dbReference type="GO" id="GO:0003677">
    <property type="term" value="F:DNA binding"/>
    <property type="evidence" value="ECO:0007669"/>
    <property type="project" value="InterPro"/>
</dbReference>
<dbReference type="PANTHER" id="PTHR47660">
    <property type="entry name" value="TRANSCRIPTION FACTOR WITH C2H2 AND ZN(2)-CYS(6) DNA BINDING DOMAIN (EUROFUNG)-RELATED-RELATED"/>
    <property type="match status" value="1"/>
</dbReference>
<dbReference type="GO" id="GO:0008270">
    <property type="term" value="F:zinc ion binding"/>
    <property type="evidence" value="ECO:0007669"/>
    <property type="project" value="InterPro"/>
</dbReference>
<dbReference type="Pfam" id="PF00172">
    <property type="entry name" value="Zn_clus"/>
    <property type="match status" value="1"/>
</dbReference>
<keyword evidence="2" id="KW-0862">Zinc</keyword>
<keyword evidence="3" id="KW-0805">Transcription regulation</keyword>
<evidence type="ECO:0000256" key="3">
    <source>
        <dbReference type="ARBA" id="ARBA00023015"/>
    </source>
</evidence>
<evidence type="ECO:0000256" key="6">
    <source>
        <dbReference type="SAM" id="MobiDB-lite"/>
    </source>
</evidence>
<keyword evidence="5" id="KW-0539">Nucleus</keyword>
<evidence type="ECO:0000256" key="4">
    <source>
        <dbReference type="ARBA" id="ARBA00023163"/>
    </source>
</evidence>
<dbReference type="GO" id="GO:0005634">
    <property type="term" value="C:nucleus"/>
    <property type="evidence" value="ECO:0007669"/>
    <property type="project" value="InterPro"/>
</dbReference>
<sequence>MPPSATFSIRDSTARMPTIHRPQPKLRQSCDACAEAKVKCGQERPRCDRCILHGNNCVYGVSRKHGSAQSRAKKKVHEKVTHQTHARSSSSEHSSPSRPTLVNTSYHKPLNQYQPSSNAGTENLTTNMFENMDALINPDLFGPLSVSDDLAAYLEPRADKNEHPYAFPFLQAGFPRIDGLSDKGQSRRPGSLRCNGQGQNTPNKDGSSHDCLSIASATLSTLYQALLSSSMHSYKAATVLSHKEESEIFDTILAVVKRAEETLGFLFGCPCAQEPHMAMLYSSVISLVIRHYQSAAGLDRERSPCMSQGSSSPDPVSLPNFGQLGHGPAIDSIPYLETSPTNKMHTRPGVSNPEDDDQVSFRLILLLRKLRQVSKLVDTLSKIGEHSNPATHDMFLRVGSWLNEELTQTISNVGDRARSFVDYLIDSNPLDGAISL</sequence>
<feature type="compositionally biased region" description="Polar residues" evidence="6">
    <location>
        <begin position="98"/>
        <end position="123"/>
    </location>
</feature>
<name>A0A5N6QCN3_9ROSI</name>
<keyword evidence="1" id="KW-0479">Metal-binding</keyword>
<dbReference type="EMBL" id="CM017321">
    <property type="protein sequence ID" value="KAE7996945.1"/>
    <property type="molecule type" value="Genomic_DNA"/>
</dbReference>
<dbReference type="SUPFAM" id="SSF57701">
    <property type="entry name" value="Zn2/Cys6 DNA-binding domain"/>
    <property type="match status" value="1"/>
</dbReference>
<evidence type="ECO:0000313" key="9">
    <source>
        <dbReference type="Proteomes" id="UP000327013"/>
    </source>
</evidence>
<feature type="domain" description="Zn(2)-C6 fungal-type" evidence="7">
    <location>
        <begin position="29"/>
        <end position="59"/>
    </location>
</feature>